<keyword evidence="2" id="KW-1185">Reference proteome</keyword>
<protein>
    <submittedName>
        <fullName evidence="1">Uncharacterized protein</fullName>
    </submittedName>
</protein>
<dbReference type="EMBL" id="SMLW01000402">
    <property type="protein sequence ID" value="MTI24360.1"/>
    <property type="molecule type" value="Genomic_DNA"/>
</dbReference>
<evidence type="ECO:0000313" key="1">
    <source>
        <dbReference type="EMBL" id="MTI24360.1"/>
    </source>
</evidence>
<proteinExistence type="predicted"/>
<gene>
    <name evidence="1" type="ORF">E1163_05325</name>
</gene>
<dbReference type="RefSeq" id="WP_155170267.1">
    <property type="nucleotide sequence ID" value="NZ_BAAAFL010000003.1"/>
</dbReference>
<organism evidence="1 2">
    <name type="scientific">Fulvivirga kasyanovii</name>
    <dbReference type="NCBI Taxonomy" id="396812"/>
    <lineage>
        <taxon>Bacteria</taxon>
        <taxon>Pseudomonadati</taxon>
        <taxon>Bacteroidota</taxon>
        <taxon>Cytophagia</taxon>
        <taxon>Cytophagales</taxon>
        <taxon>Fulvivirgaceae</taxon>
        <taxon>Fulvivirga</taxon>
    </lineage>
</organism>
<evidence type="ECO:0000313" key="2">
    <source>
        <dbReference type="Proteomes" id="UP000798808"/>
    </source>
</evidence>
<reference evidence="1 2" key="1">
    <citation type="submission" date="2019-02" db="EMBL/GenBank/DDBJ databases">
        <authorList>
            <person name="Goldberg S.R."/>
            <person name="Haltli B.A."/>
            <person name="Correa H."/>
            <person name="Russell K.G."/>
        </authorList>
    </citation>
    <scope>NUCLEOTIDE SEQUENCE [LARGE SCALE GENOMIC DNA]</scope>
    <source>
        <strain evidence="1 2">JCM 16186</strain>
    </source>
</reference>
<comment type="caution">
    <text evidence="1">The sequence shown here is derived from an EMBL/GenBank/DDBJ whole genome shotgun (WGS) entry which is preliminary data.</text>
</comment>
<dbReference type="Proteomes" id="UP000798808">
    <property type="component" value="Unassembled WGS sequence"/>
</dbReference>
<name>A0ABW9RN50_9BACT</name>
<sequence>MESQFPMRIIAEYQFKEYENRSKEDIEDILNVADGAQKKIIIDDITARLKENGQRYGSSN</sequence>
<accession>A0ABW9RN50</accession>